<evidence type="ECO:0000256" key="5">
    <source>
        <dbReference type="ARBA" id="ARBA00023004"/>
    </source>
</evidence>
<keyword evidence="3" id="KW-0479">Metal-binding</keyword>
<evidence type="ECO:0000256" key="2">
    <source>
        <dbReference type="ARBA" id="ARBA00004123"/>
    </source>
</evidence>
<comment type="catalytic activity">
    <reaction evidence="8">
        <text>N(6),N(6)-dimethyl-L-lysyl(9)-[histone H3] + 2 2-oxoglutarate + 2 O2 = L-lysyl(9)-[histone H3] + 2 formaldehyde + 2 succinate + 2 CO2</text>
        <dbReference type="Rhea" id="RHEA:60188"/>
        <dbReference type="Rhea" id="RHEA-COMP:15541"/>
        <dbReference type="Rhea" id="RHEA-COMP:15546"/>
        <dbReference type="ChEBI" id="CHEBI:15379"/>
        <dbReference type="ChEBI" id="CHEBI:16526"/>
        <dbReference type="ChEBI" id="CHEBI:16810"/>
        <dbReference type="ChEBI" id="CHEBI:16842"/>
        <dbReference type="ChEBI" id="CHEBI:29969"/>
        <dbReference type="ChEBI" id="CHEBI:30031"/>
        <dbReference type="ChEBI" id="CHEBI:61976"/>
        <dbReference type="EC" id="1.14.11.65"/>
    </reaction>
</comment>
<dbReference type="GO" id="GO:0031490">
    <property type="term" value="F:chromatin DNA binding"/>
    <property type="evidence" value="ECO:0007669"/>
    <property type="project" value="TreeGrafter"/>
</dbReference>
<dbReference type="SUPFAM" id="SSF51197">
    <property type="entry name" value="Clavaminate synthase-like"/>
    <property type="match status" value="1"/>
</dbReference>
<keyword evidence="5" id="KW-0408">Iron</keyword>
<dbReference type="SMART" id="SM00558">
    <property type="entry name" value="JmjC"/>
    <property type="match status" value="1"/>
</dbReference>
<reference evidence="12" key="1">
    <citation type="submission" date="2022-08" db="UniProtKB">
        <authorList>
            <consortium name="EnsemblMetazoa"/>
        </authorList>
    </citation>
    <scope>IDENTIFICATION</scope>
    <source>
        <strain evidence="12">EBRO</strain>
    </source>
</reference>
<dbReference type="EC" id="1.14.11.65" evidence="7"/>
<evidence type="ECO:0000256" key="6">
    <source>
        <dbReference type="ARBA" id="ARBA00023242"/>
    </source>
</evidence>
<comment type="cofactor">
    <cofactor evidence="1">
        <name>Fe(2+)</name>
        <dbReference type="ChEBI" id="CHEBI:29033"/>
    </cofactor>
</comment>
<evidence type="ECO:0000256" key="1">
    <source>
        <dbReference type="ARBA" id="ARBA00001954"/>
    </source>
</evidence>
<evidence type="ECO:0000256" key="8">
    <source>
        <dbReference type="ARBA" id="ARBA00047648"/>
    </source>
</evidence>
<feature type="region of interest" description="Disordered" evidence="10">
    <location>
        <begin position="962"/>
        <end position="984"/>
    </location>
</feature>
<evidence type="ECO:0000256" key="10">
    <source>
        <dbReference type="SAM" id="MobiDB-lite"/>
    </source>
</evidence>
<feature type="compositionally biased region" description="Polar residues" evidence="10">
    <location>
        <begin position="924"/>
        <end position="939"/>
    </location>
</feature>
<keyword evidence="6" id="KW-0539">Nucleus</keyword>
<feature type="compositionally biased region" description="Basic residues" evidence="10">
    <location>
        <begin position="556"/>
        <end position="567"/>
    </location>
</feature>
<comment type="subcellular location">
    <subcellularLocation>
        <location evidence="2">Nucleus</location>
    </subcellularLocation>
</comment>
<dbReference type="GO" id="GO:0000785">
    <property type="term" value="C:chromatin"/>
    <property type="evidence" value="ECO:0007669"/>
    <property type="project" value="TreeGrafter"/>
</dbReference>
<evidence type="ECO:0000256" key="9">
    <source>
        <dbReference type="SAM" id="Coils"/>
    </source>
</evidence>
<proteinExistence type="predicted"/>
<feature type="compositionally biased region" description="Basic and acidic residues" evidence="10">
    <location>
        <begin position="908"/>
        <end position="922"/>
    </location>
</feature>
<feature type="region of interest" description="Disordered" evidence="10">
    <location>
        <begin position="908"/>
        <end position="939"/>
    </location>
</feature>
<sequence>LNNRWKQLVVMASGEKDDFDKYKTMYQDEQKAVAKNSSNCSTMSSDAPPEQGHSNATGIQIPCSARIPTLAPVSAPVRTIIDKRTYEQVYKEDLKKRHKLVYVTPEKKKPVESQHVPEQSNMERQGQYTTTIYNITSHDVSNGTFNMLAKAPQPIPTVMSVSKPSIVIPKPTMEVISYQKSLPNAYAKRLIEITKSGMKKLEIPSPTATNSLLIRTYKHPTDIPPQTSTVPQTSKYVQNLPHCNVNGATEGKQQQRYTVDAEQQEEKIRRLQAQEELRKAAIPTLETFAQNGEAVRISNHQSNILVSLLNPTVSSPPAPAHIYGTPRVGTGEVQNSTERFHGPDYAGSSNVTIQNQLGNVPGGLAEPPPAHMKPTDNPIVVASAKSSSTAITLPQSSSRSEVQHCSQDQVLNLDTKHSVSQSDRGTESFSIPIPVCRSSTIEQTNNLITQAEAVAAVNTSAGLVSNASTLPVEPNPGMAITLPTSQALWNHLQNYNLQQLLAHVQAVQQQTQQMATSSTQMSIMDHLKLNMLFRSADNIQAPFVFERQTGEFKAKQPTKAKTPTKRKNTFEGGDSSTKRKLGRPKLSRAAEPFLQNEPCYKVSSRLPRCRECGRSAATRSRHALNIFCRFFAFRKLKYNEIGKLEVAGFADPYLDPNATDISLWSSNLKRVPVDLTIEKSKFLLGQVGYKFCELFHQEKEAHFEHLSTDKTIAWKQAVQGVREMCDVCQTTLFNHHWVCRTCGFVVCIDCYKCRKNGVITAESTTKDKDTHGWLLCSNAKEPHSQDQLMLTQIIPSNCLYKLVRQMHGICALLEIPLNCECPLSKEPLFRKIKDKLEFIYPITMTGGAEEEVFYDFSGPISAPSVQITRMVSITIKSIRQETHLDGGVGPEGGDESIACTIEFNKQFHEDERQSSRSGEDVSRGTPTNETVNNEKQSYSFEGFQNEIRAEGDHFDESLYKIPTTDKTDAQNLTPEEGGETQTEDASAEITKIEMSNSNQNGCEVSLDGPDLITSIPCAGATRAAALIMEAGTEKEPMYRIDDVSGKGAMMSNEPAGADDNLTIYDTQMDASDKHPQTIQVLEVTPTKEIMKTECVHDNQNGTQHAANHANGLNTPIVTKTESPSCKKEASKELVVPTVAYNEDGRYKPSPPMDPTTFAMIVKQMVKFDKTVDIFSTFQRHMTCDAVDQLDDFVESISVKPERVRQFLVDFLNDFVFLRGQNSSDDLTNERQIMDYNRYIKAGLKFRNKGERKMHINESSALYPAVAHQWLCNGKLLRLLDPLDVRNYQLFHDQWERGQPVMVSAVSSKMNMDLWIPKSFGRDFGEQVNDLVNCFNGKVVRGHPMKVFWEGFEQIGERLQDERDRPMMLKLKDWPPGDDFAEMMPTRFYDLMKSLPLAEYTRREGRLNLASRLSSFFVRPDLGPKMYSAYGSALHPNKGTTNLHLDISDAVNVMVYVGVPTDVPQARYSEKILEVIDMEDCDYLTRQRIRERKELPGALWHIYHAQDADRIRELLNKIELERGGTIKANHDPIHDQKWYLDRNMRRRLQQEYGVEGYAIVQCSGDAIFIPAGAPHQVRNLHNCIKVAEDFVSPENISYCFKLTNEFRHLSKTHSNHEDKLQIKNIIYHAVKDAVSSITNPLIMMAGQCSDPVGSMS</sequence>
<dbReference type="VEuPathDB" id="VectorBase:AATE007267"/>
<feature type="region of interest" description="Disordered" evidence="10">
    <location>
        <begin position="34"/>
        <end position="56"/>
    </location>
</feature>
<dbReference type="PANTHER" id="PTHR12549:SF38">
    <property type="entry name" value="JMJC DOMAIN-CONTAINING HISTONE DEMETHYLASE 2, ISOFORM A"/>
    <property type="match status" value="1"/>
</dbReference>
<dbReference type="GO" id="GO:0006357">
    <property type="term" value="P:regulation of transcription by RNA polymerase II"/>
    <property type="evidence" value="ECO:0007669"/>
    <property type="project" value="TreeGrafter"/>
</dbReference>
<feature type="region of interest" description="Disordered" evidence="10">
    <location>
        <begin position="552"/>
        <end position="583"/>
    </location>
</feature>
<dbReference type="EnsemblMetazoa" id="AATE007267-RA">
    <property type="protein sequence ID" value="AATE007267-PA.1"/>
    <property type="gene ID" value="AATE007267"/>
</dbReference>
<feature type="coiled-coil region" evidence="9">
    <location>
        <begin position="254"/>
        <end position="281"/>
    </location>
</feature>
<evidence type="ECO:0000313" key="12">
    <source>
        <dbReference type="EnsemblMetazoa" id="AATE007267-PA.1"/>
    </source>
</evidence>
<evidence type="ECO:0000259" key="11">
    <source>
        <dbReference type="PROSITE" id="PS51184"/>
    </source>
</evidence>
<protein>
    <recommendedName>
        <fullName evidence="7">[histone H3]-dimethyl-L-lysine(9) demethylase</fullName>
        <ecNumber evidence="7">1.14.11.65</ecNumber>
    </recommendedName>
</protein>
<accession>A0A182IXA7</accession>
<dbReference type="FunFam" id="2.60.120.650:FF:000004">
    <property type="entry name" value="Putative lysine-specific demethylase 3B"/>
    <property type="match status" value="1"/>
</dbReference>
<organism evidence="12">
    <name type="scientific">Anopheles atroparvus</name>
    <name type="common">European mosquito</name>
    <dbReference type="NCBI Taxonomy" id="41427"/>
    <lineage>
        <taxon>Eukaryota</taxon>
        <taxon>Metazoa</taxon>
        <taxon>Ecdysozoa</taxon>
        <taxon>Arthropoda</taxon>
        <taxon>Hexapoda</taxon>
        <taxon>Insecta</taxon>
        <taxon>Pterygota</taxon>
        <taxon>Neoptera</taxon>
        <taxon>Endopterygota</taxon>
        <taxon>Diptera</taxon>
        <taxon>Nematocera</taxon>
        <taxon>Culicoidea</taxon>
        <taxon>Culicidae</taxon>
        <taxon>Anophelinae</taxon>
        <taxon>Anopheles</taxon>
    </lineage>
</organism>
<dbReference type="InterPro" id="IPR003347">
    <property type="entry name" value="JmjC_dom"/>
</dbReference>
<feature type="domain" description="JmjC" evidence="11">
    <location>
        <begin position="1383"/>
        <end position="1606"/>
    </location>
</feature>
<dbReference type="InterPro" id="IPR045109">
    <property type="entry name" value="LSDs-like"/>
</dbReference>
<evidence type="ECO:0000256" key="4">
    <source>
        <dbReference type="ARBA" id="ARBA00023002"/>
    </source>
</evidence>
<dbReference type="Pfam" id="PF02373">
    <property type="entry name" value="JmjC"/>
    <property type="match status" value="1"/>
</dbReference>
<dbReference type="GO" id="GO:0003712">
    <property type="term" value="F:transcription coregulator activity"/>
    <property type="evidence" value="ECO:0007669"/>
    <property type="project" value="TreeGrafter"/>
</dbReference>
<dbReference type="PROSITE" id="PS51184">
    <property type="entry name" value="JMJC"/>
    <property type="match status" value="1"/>
</dbReference>
<feature type="compositionally biased region" description="Polar residues" evidence="10">
    <location>
        <begin position="35"/>
        <end position="45"/>
    </location>
</feature>
<evidence type="ECO:0000256" key="3">
    <source>
        <dbReference type="ARBA" id="ARBA00022723"/>
    </source>
</evidence>
<dbReference type="Gene3D" id="2.60.120.650">
    <property type="entry name" value="Cupin"/>
    <property type="match status" value="1"/>
</dbReference>
<dbReference type="GO" id="GO:0140683">
    <property type="term" value="F:histone H3K9me/H3K9me2 demethylase activity"/>
    <property type="evidence" value="ECO:0007669"/>
    <property type="project" value="UniProtKB-EC"/>
</dbReference>
<dbReference type="GO" id="GO:0000118">
    <property type="term" value="C:histone deacetylase complex"/>
    <property type="evidence" value="ECO:0007669"/>
    <property type="project" value="TreeGrafter"/>
</dbReference>
<keyword evidence="9" id="KW-0175">Coiled coil</keyword>
<dbReference type="GO" id="GO:0046872">
    <property type="term" value="F:metal ion binding"/>
    <property type="evidence" value="ECO:0007669"/>
    <property type="project" value="UniProtKB-KW"/>
</dbReference>
<dbReference type="STRING" id="41427.A0A182IXA7"/>
<evidence type="ECO:0000256" key="7">
    <source>
        <dbReference type="ARBA" id="ARBA00038951"/>
    </source>
</evidence>
<dbReference type="PANTHER" id="PTHR12549">
    <property type="entry name" value="JMJC DOMAIN-CONTAINING HISTONE DEMETHYLATION PROTEIN"/>
    <property type="match status" value="1"/>
</dbReference>
<name>A0A182IXA7_ANOAO</name>
<keyword evidence="4" id="KW-0560">Oxidoreductase</keyword>